<dbReference type="RefSeq" id="XP_010422338.1">
    <property type="nucleotide sequence ID" value="XM_010424036.2"/>
</dbReference>
<evidence type="ECO:0000313" key="2">
    <source>
        <dbReference type="RefSeq" id="XP_010422338.1"/>
    </source>
</evidence>
<dbReference type="Proteomes" id="UP000694864">
    <property type="component" value="Chromosome 8"/>
</dbReference>
<proteinExistence type="predicted"/>
<keyword evidence="1" id="KW-1185">Reference proteome</keyword>
<accession>A0ABM0T876</accession>
<organism evidence="1 2">
    <name type="scientific">Camelina sativa</name>
    <name type="common">False flax</name>
    <name type="synonym">Myagrum sativum</name>
    <dbReference type="NCBI Taxonomy" id="90675"/>
    <lineage>
        <taxon>Eukaryota</taxon>
        <taxon>Viridiplantae</taxon>
        <taxon>Streptophyta</taxon>
        <taxon>Embryophyta</taxon>
        <taxon>Tracheophyta</taxon>
        <taxon>Spermatophyta</taxon>
        <taxon>Magnoliopsida</taxon>
        <taxon>eudicotyledons</taxon>
        <taxon>Gunneridae</taxon>
        <taxon>Pentapetalae</taxon>
        <taxon>rosids</taxon>
        <taxon>malvids</taxon>
        <taxon>Brassicales</taxon>
        <taxon>Brassicaceae</taxon>
        <taxon>Camelineae</taxon>
        <taxon>Camelina</taxon>
    </lineage>
</organism>
<sequence length="141" mass="16535">MDFATVDSADFCVGGQIQSESKRSRASIARRLGDFLLRRLGLVFPRLGKWSDPDIYPGFSNGICVRIRIRISDPFQMFDPHPGRYKSSDSCHYFIRRWRKNHLFSLSSIFRDSNQEEDLHGREGLKKKFRGEKKRFTEEQT</sequence>
<protein>
    <submittedName>
        <fullName evidence="2">Uncharacterized protein LOC104707651 isoform X1</fullName>
    </submittedName>
</protein>
<name>A0ABM0T876_CAMSA</name>
<gene>
    <name evidence="2" type="primary">LOC104707651</name>
</gene>
<reference evidence="1" key="1">
    <citation type="journal article" date="2014" name="Nat. Commun.">
        <title>The emerging biofuel crop Camelina sativa retains a highly undifferentiated hexaploid genome structure.</title>
        <authorList>
            <person name="Kagale S."/>
            <person name="Koh C."/>
            <person name="Nixon J."/>
            <person name="Bollina V."/>
            <person name="Clarke W.E."/>
            <person name="Tuteja R."/>
            <person name="Spillane C."/>
            <person name="Robinson S.J."/>
            <person name="Links M.G."/>
            <person name="Clarke C."/>
            <person name="Higgins E.E."/>
            <person name="Huebert T."/>
            <person name="Sharpe A.G."/>
            <person name="Parkin I.A."/>
        </authorList>
    </citation>
    <scope>NUCLEOTIDE SEQUENCE [LARGE SCALE GENOMIC DNA]</scope>
    <source>
        <strain evidence="1">cv. DH55</strain>
    </source>
</reference>
<dbReference type="GeneID" id="104707651"/>
<reference evidence="2" key="2">
    <citation type="submission" date="2025-08" db="UniProtKB">
        <authorList>
            <consortium name="RefSeq"/>
        </authorList>
    </citation>
    <scope>IDENTIFICATION</scope>
    <source>
        <tissue evidence="2">Leaf</tissue>
    </source>
</reference>
<evidence type="ECO:0000313" key="1">
    <source>
        <dbReference type="Proteomes" id="UP000694864"/>
    </source>
</evidence>